<reference evidence="2" key="1">
    <citation type="submission" date="2023-07" db="EMBL/GenBank/DDBJ databases">
        <authorList>
            <consortium name="AG Swart"/>
            <person name="Singh M."/>
            <person name="Singh A."/>
            <person name="Seah K."/>
            <person name="Emmerich C."/>
        </authorList>
    </citation>
    <scope>NUCLEOTIDE SEQUENCE</scope>
    <source>
        <strain evidence="2">DP1</strain>
    </source>
</reference>
<organism evidence="2 3">
    <name type="scientific">Euplotes crassus</name>
    <dbReference type="NCBI Taxonomy" id="5936"/>
    <lineage>
        <taxon>Eukaryota</taxon>
        <taxon>Sar</taxon>
        <taxon>Alveolata</taxon>
        <taxon>Ciliophora</taxon>
        <taxon>Intramacronucleata</taxon>
        <taxon>Spirotrichea</taxon>
        <taxon>Hypotrichia</taxon>
        <taxon>Euplotida</taxon>
        <taxon>Euplotidae</taxon>
        <taxon>Moneuplotes</taxon>
    </lineage>
</organism>
<dbReference type="Proteomes" id="UP001295684">
    <property type="component" value="Unassembled WGS sequence"/>
</dbReference>
<feature type="compositionally biased region" description="Polar residues" evidence="1">
    <location>
        <begin position="397"/>
        <end position="414"/>
    </location>
</feature>
<comment type="caution">
    <text evidence="2">The sequence shown here is derived from an EMBL/GenBank/DDBJ whole genome shotgun (WGS) entry which is preliminary data.</text>
</comment>
<dbReference type="AlphaFoldDB" id="A0AAD1UTL3"/>
<feature type="region of interest" description="Disordered" evidence="1">
    <location>
        <begin position="630"/>
        <end position="649"/>
    </location>
</feature>
<feature type="region of interest" description="Disordered" evidence="1">
    <location>
        <begin position="889"/>
        <end position="918"/>
    </location>
</feature>
<keyword evidence="3" id="KW-1185">Reference proteome</keyword>
<sequence length="918" mass="103937">MFDNQQRSLEASGLSDKPHSQSLACEPSNAFVSDYIKSTLKANNDQQLDFSNKVSLKSSIMLRNINSQAKHQDIDYLKAKQNQLLQLKQDVDQSLKILLKEEQDIQKRLEKTASEVSNTRRAASPAACIKPCPSRKNVQPRVFLHLPEQSRPRQLSKSPKPQLQTLASLNPSERQSKYLLSSCKASPCFTAKFKKTLVRGTGARSTLSVSSTRGLCRKEYTKLQIIKRARGLTELGLGNLGFVDDLSRGVEPRFALKAMKALVDLLKISCTPHDKLSQQLHALCDWNQITSFIDNNKQSVFALIGDVADLVDKPNFEKQELWKSRTRYFGEVPTESVLFKYCISSKCMKGVLTFLFSVYNHFKDLRRLHKKFHHSPDSQTDRSSINSRNSAKRANLINKNITRRVQNSMRSPSQRLGPKNSDDRANHKTRSKAHNFTPSKAFETRSSNTKFNSKSSNKLLNKKLKQPAENSSKSPVRPCQNFNFTPKNRPRIKPTMTKHEPRLANWSHCKNEYKNKSKYNVHKPISKNTKLREHLRSAKKKAKLHREAQQQVNKFRQLGNSQNGQDRASITHKSHFIRKAKLCESTDQDNTESRNTHHGFKTDSAVCPTYSELATEALLKGRRKNEDDLARIEQDGPHRRSPTPELTDDDQHFQRLMSNQELSAGQTCSNSNQPQESKVANGVDFVNQTQIFDDSENWNQDESNVIEDDIGSRSTFLNLEMGRNKFFDRSDAGRSYDVGKGYFLSFDGKDVQAETGKSQRGDQLVQRRPSGLVTKYLASAKDYKAAQTNNGRDIETVNYLSISSKNTSAHGDNDTDQHWLATVETSAMPDTGSRNDDIVTSRKNTKNDVAGKLTQYEDYSSILSCSTKKPDASLVVGYTKVNTKLAKFTKQSSSSHKHAKSIRQRYMSKTLPAQQKAT</sequence>
<accession>A0AAD1UTL3</accession>
<feature type="compositionally biased region" description="Polar residues" evidence="1">
    <location>
        <begin position="468"/>
        <end position="486"/>
    </location>
</feature>
<feature type="region of interest" description="Disordered" evidence="1">
    <location>
        <begin position="1"/>
        <end position="23"/>
    </location>
</feature>
<evidence type="ECO:0000256" key="1">
    <source>
        <dbReference type="SAM" id="MobiDB-lite"/>
    </source>
</evidence>
<feature type="compositionally biased region" description="Low complexity" evidence="1">
    <location>
        <begin position="446"/>
        <end position="459"/>
    </location>
</feature>
<dbReference type="EMBL" id="CAMPGE010012481">
    <property type="protein sequence ID" value="CAI2371250.1"/>
    <property type="molecule type" value="Genomic_DNA"/>
</dbReference>
<proteinExistence type="predicted"/>
<evidence type="ECO:0000313" key="3">
    <source>
        <dbReference type="Proteomes" id="UP001295684"/>
    </source>
</evidence>
<feature type="region of interest" description="Disordered" evidence="1">
    <location>
        <begin position="372"/>
        <end position="495"/>
    </location>
</feature>
<gene>
    <name evidence="2" type="ORF">ECRASSUSDP1_LOCUS12570</name>
</gene>
<protein>
    <submittedName>
        <fullName evidence="2">Uncharacterized protein</fullName>
    </submittedName>
</protein>
<name>A0AAD1UTL3_EUPCR</name>
<evidence type="ECO:0000313" key="2">
    <source>
        <dbReference type="EMBL" id="CAI2371250.1"/>
    </source>
</evidence>